<evidence type="ECO:0000313" key="5">
    <source>
        <dbReference type="EMBL" id="STQ08778.1"/>
    </source>
</evidence>
<evidence type="ECO:0000256" key="2">
    <source>
        <dbReference type="ARBA" id="ARBA00022695"/>
    </source>
</evidence>
<dbReference type="InterPro" id="IPR049180">
    <property type="entry name" value="MdcG_C"/>
</dbReference>
<dbReference type="GO" id="GO:0016779">
    <property type="term" value="F:nucleotidyltransferase activity"/>
    <property type="evidence" value="ECO:0007669"/>
    <property type="project" value="UniProtKB-KW"/>
</dbReference>
<keyword evidence="1 5" id="KW-0808">Transferase</keyword>
<dbReference type="EC" id="2.7.7.66" evidence="5"/>
<dbReference type="NCBIfam" id="NF002332">
    <property type="entry name" value="PRK01293.1"/>
    <property type="match status" value="1"/>
</dbReference>
<dbReference type="InterPro" id="IPR017557">
    <property type="entry name" value="Holo-ACP_synthase"/>
</dbReference>
<evidence type="ECO:0000256" key="1">
    <source>
        <dbReference type="ARBA" id="ARBA00022679"/>
    </source>
</evidence>
<dbReference type="Proteomes" id="UP000255106">
    <property type="component" value="Unassembled WGS sequence"/>
</dbReference>
<evidence type="ECO:0000259" key="3">
    <source>
        <dbReference type="Pfam" id="PF10620"/>
    </source>
</evidence>
<dbReference type="AlphaFoldDB" id="A0A377LRY9"/>
<evidence type="ECO:0000259" key="4">
    <source>
        <dbReference type="Pfam" id="PF20866"/>
    </source>
</evidence>
<proteinExistence type="predicted"/>
<dbReference type="NCBIfam" id="TIGR03135">
    <property type="entry name" value="malonate_mdcG"/>
    <property type="match status" value="1"/>
</dbReference>
<feature type="domain" description="Phosphoribosyl-dephospho-CoA transferase MdcG C-terminal" evidence="3">
    <location>
        <begin position="97"/>
        <end position="194"/>
    </location>
</feature>
<dbReference type="InterPro" id="IPR048903">
    <property type="entry name" value="MdcG_N"/>
</dbReference>
<accession>A0A377LRY9</accession>
<organism evidence="5 6">
    <name type="scientific">Enterobacter cloacae</name>
    <dbReference type="NCBI Taxonomy" id="550"/>
    <lineage>
        <taxon>Bacteria</taxon>
        <taxon>Pseudomonadati</taxon>
        <taxon>Pseudomonadota</taxon>
        <taxon>Gammaproteobacteria</taxon>
        <taxon>Enterobacterales</taxon>
        <taxon>Enterobacteriaceae</taxon>
        <taxon>Enterobacter</taxon>
        <taxon>Enterobacter cloacae complex</taxon>
    </lineage>
</organism>
<evidence type="ECO:0000313" key="6">
    <source>
        <dbReference type="Proteomes" id="UP000255106"/>
    </source>
</evidence>
<reference evidence="5 6" key="1">
    <citation type="submission" date="2018-06" db="EMBL/GenBank/DDBJ databases">
        <authorList>
            <consortium name="Pathogen Informatics"/>
            <person name="Doyle S."/>
        </authorList>
    </citation>
    <scope>NUCLEOTIDE SEQUENCE [LARGE SCALE GENOMIC DNA]</scope>
    <source>
        <strain evidence="5 6">NCTC10005</strain>
    </source>
</reference>
<sequence length="219" mass="23877">MTTTLRPHDLIWLTSRDALEGITETWVDAAWHTGLPVVVRRDVDNDDRIPVGVRGLRRDQRAAGWVKPGNVLRVVSPEELCVTADLLRSPFVTEPPVQVALQLAQQPWPWTWGITGSTGYALATGIPVIHADSDLDLLIRAPQPISPDAFTAWQSQLSGALCRADTQVDTPEGGFALAEWLRDGKTLLKTAVGHAWWLTHGAGRSDENTVYLSGAGYAA</sequence>
<keyword evidence="2 5" id="KW-0548">Nucleotidyltransferase</keyword>
<dbReference type="EMBL" id="UGJB01000004">
    <property type="protein sequence ID" value="STQ08778.1"/>
    <property type="molecule type" value="Genomic_DNA"/>
</dbReference>
<feature type="domain" description="Phosphoribosyl-dephospho-CoA transferase MdcG N-terminal" evidence="4">
    <location>
        <begin position="6"/>
        <end position="77"/>
    </location>
</feature>
<name>A0A377LRY9_ENTCL</name>
<dbReference type="Pfam" id="PF20866">
    <property type="entry name" value="MdcG_N"/>
    <property type="match status" value="1"/>
</dbReference>
<protein>
    <submittedName>
        <fullName evidence="5">Phosphoribosyl-dephospho-CoA transferase</fullName>
        <ecNumber evidence="5">2.7.7.66</ecNumber>
    </submittedName>
</protein>
<dbReference type="Pfam" id="PF10620">
    <property type="entry name" value="MdcG"/>
    <property type="match status" value="1"/>
</dbReference>
<gene>
    <name evidence="5" type="primary">mdcG</name>
    <name evidence="5" type="ORF">NCTC10005_01464</name>
</gene>